<keyword evidence="3" id="KW-1185">Reference proteome</keyword>
<reference evidence="2" key="2">
    <citation type="submission" date="2022-01" db="EMBL/GenBank/DDBJ databases">
        <authorList>
            <person name="Yamashiro T."/>
            <person name="Shiraishi A."/>
            <person name="Satake H."/>
            <person name="Nakayama K."/>
        </authorList>
    </citation>
    <scope>NUCLEOTIDE SEQUENCE</scope>
</reference>
<dbReference type="Gene3D" id="3.30.420.10">
    <property type="entry name" value="Ribonuclease H-like superfamily/Ribonuclease H"/>
    <property type="match status" value="1"/>
</dbReference>
<dbReference type="Proteomes" id="UP001151760">
    <property type="component" value="Unassembled WGS sequence"/>
</dbReference>
<evidence type="ECO:0000313" key="3">
    <source>
        <dbReference type="Proteomes" id="UP001151760"/>
    </source>
</evidence>
<comment type="caution">
    <text evidence="2">The sequence shown here is derived from an EMBL/GenBank/DDBJ whole genome shotgun (WGS) entry which is preliminary data.</text>
</comment>
<dbReference type="SUPFAM" id="SSF53098">
    <property type="entry name" value="Ribonuclease H-like"/>
    <property type="match status" value="1"/>
</dbReference>
<feature type="domain" description="Integrase catalytic" evidence="1">
    <location>
        <begin position="212"/>
        <end position="324"/>
    </location>
</feature>
<gene>
    <name evidence="2" type="ORF">Tco_1113560</name>
</gene>
<evidence type="ECO:0000259" key="1">
    <source>
        <dbReference type="PROSITE" id="PS50994"/>
    </source>
</evidence>
<dbReference type="InterPro" id="IPR001584">
    <property type="entry name" value="Integrase_cat-core"/>
</dbReference>
<protein>
    <submittedName>
        <fullName evidence="2">Ribonuclease H-like domain-containing protein</fullName>
    </submittedName>
</protein>
<dbReference type="InterPro" id="IPR039537">
    <property type="entry name" value="Retrotran_Ty1/copia-like"/>
</dbReference>
<evidence type="ECO:0000313" key="2">
    <source>
        <dbReference type="EMBL" id="GJU03222.1"/>
    </source>
</evidence>
<name>A0ABQ5ISJ1_9ASTR</name>
<dbReference type="InterPro" id="IPR036397">
    <property type="entry name" value="RNaseH_sf"/>
</dbReference>
<dbReference type="PROSITE" id="PS50994">
    <property type="entry name" value="INTEGRASE"/>
    <property type="match status" value="1"/>
</dbReference>
<organism evidence="2 3">
    <name type="scientific">Tanacetum coccineum</name>
    <dbReference type="NCBI Taxonomy" id="301880"/>
    <lineage>
        <taxon>Eukaryota</taxon>
        <taxon>Viridiplantae</taxon>
        <taxon>Streptophyta</taxon>
        <taxon>Embryophyta</taxon>
        <taxon>Tracheophyta</taxon>
        <taxon>Spermatophyta</taxon>
        <taxon>Magnoliopsida</taxon>
        <taxon>eudicotyledons</taxon>
        <taxon>Gunneridae</taxon>
        <taxon>Pentapetalae</taxon>
        <taxon>asterids</taxon>
        <taxon>campanulids</taxon>
        <taxon>Asterales</taxon>
        <taxon>Asteraceae</taxon>
        <taxon>Asteroideae</taxon>
        <taxon>Anthemideae</taxon>
        <taxon>Anthemidinae</taxon>
        <taxon>Tanacetum</taxon>
    </lineage>
</organism>
<dbReference type="EMBL" id="BQNB010021131">
    <property type="protein sequence ID" value="GJU03222.1"/>
    <property type="molecule type" value="Genomic_DNA"/>
</dbReference>
<dbReference type="InterPro" id="IPR012337">
    <property type="entry name" value="RNaseH-like_sf"/>
</dbReference>
<dbReference type="Pfam" id="PF00665">
    <property type="entry name" value="rve"/>
    <property type="match status" value="1"/>
</dbReference>
<sequence>MDEIETINIKLEHSVAKLLSEKELLHKEIKHLKKIYKDQFYSIKKTRVLFKEHCKSLIAHLNSKSMENVYLKGMFNLDLDPLAPRLLKNRNAHINYLKYTQDQADILQRIVKQAKAKKPLDNTLDFAPNHPWESNATDVPSSSSLVNDSKFLRTVRFRNDQISKIMGYDDYQLRNVTILRLAKDGLARGIPKVKFKKDHMCLACALGKSKKSSHQPKTEATNQEKLYLLHMDLCRPMHVESINGKKYILVIVDDYSRFTWVKFLRSKDEAPDTIIKCIKNIQVRLNATVCNVRTDNGTGFVNQMLREFYENISISHQTSIAHTP</sequence>
<reference evidence="2" key="1">
    <citation type="journal article" date="2022" name="Int. J. Mol. Sci.">
        <title>Draft Genome of Tanacetum Coccineum: Genomic Comparison of Closely Related Tanacetum-Family Plants.</title>
        <authorList>
            <person name="Yamashiro T."/>
            <person name="Shiraishi A."/>
            <person name="Nakayama K."/>
            <person name="Satake H."/>
        </authorList>
    </citation>
    <scope>NUCLEOTIDE SEQUENCE</scope>
</reference>
<dbReference type="PANTHER" id="PTHR42648">
    <property type="entry name" value="TRANSPOSASE, PUTATIVE-RELATED"/>
    <property type="match status" value="1"/>
</dbReference>
<proteinExistence type="predicted"/>
<dbReference type="PANTHER" id="PTHR42648:SF18">
    <property type="entry name" value="RETROTRANSPOSON, UNCLASSIFIED-LIKE PROTEIN"/>
    <property type="match status" value="1"/>
</dbReference>
<accession>A0ABQ5ISJ1</accession>